<protein>
    <submittedName>
        <fullName evidence="6">GFA family protein</fullName>
    </submittedName>
</protein>
<dbReference type="Proteomes" id="UP001556692">
    <property type="component" value="Unassembled WGS sequence"/>
</dbReference>
<evidence type="ECO:0000256" key="3">
    <source>
        <dbReference type="ARBA" id="ARBA00022833"/>
    </source>
</evidence>
<dbReference type="InterPro" id="IPR011057">
    <property type="entry name" value="Mss4-like_sf"/>
</dbReference>
<dbReference type="InterPro" id="IPR006913">
    <property type="entry name" value="CENP-V/GFA"/>
</dbReference>
<dbReference type="EMBL" id="JBDPGJ010000003">
    <property type="protein sequence ID" value="MEX0406512.1"/>
    <property type="molecule type" value="Genomic_DNA"/>
</dbReference>
<reference evidence="6 7" key="1">
    <citation type="submission" date="2024-05" db="EMBL/GenBank/DDBJ databases">
        <authorList>
            <person name="Jiang F."/>
        </authorList>
    </citation>
    <scope>NUCLEOTIDE SEQUENCE [LARGE SCALE GENOMIC DNA]</scope>
    <source>
        <strain evidence="6 7">LZ166</strain>
    </source>
</reference>
<evidence type="ECO:0000313" key="6">
    <source>
        <dbReference type="EMBL" id="MEX0406512.1"/>
    </source>
</evidence>
<keyword evidence="7" id="KW-1185">Reference proteome</keyword>
<dbReference type="Pfam" id="PF04828">
    <property type="entry name" value="GFA"/>
    <property type="match status" value="1"/>
</dbReference>
<dbReference type="PANTHER" id="PTHR33337">
    <property type="entry name" value="GFA DOMAIN-CONTAINING PROTEIN"/>
    <property type="match status" value="1"/>
</dbReference>
<dbReference type="PANTHER" id="PTHR33337:SF40">
    <property type="entry name" value="CENP-V_GFA DOMAIN-CONTAINING PROTEIN-RELATED"/>
    <property type="match status" value="1"/>
</dbReference>
<keyword evidence="4" id="KW-0456">Lyase</keyword>
<accession>A0ABV3SIE9</accession>
<evidence type="ECO:0000256" key="1">
    <source>
        <dbReference type="ARBA" id="ARBA00005495"/>
    </source>
</evidence>
<evidence type="ECO:0000256" key="4">
    <source>
        <dbReference type="ARBA" id="ARBA00023239"/>
    </source>
</evidence>
<organism evidence="6 7">
    <name type="scientific">Aquibium pacificus</name>
    <dbReference type="NCBI Taxonomy" id="3153579"/>
    <lineage>
        <taxon>Bacteria</taxon>
        <taxon>Pseudomonadati</taxon>
        <taxon>Pseudomonadota</taxon>
        <taxon>Alphaproteobacteria</taxon>
        <taxon>Hyphomicrobiales</taxon>
        <taxon>Phyllobacteriaceae</taxon>
        <taxon>Aquibium</taxon>
    </lineage>
</organism>
<comment type="similarity">
    <text evidence="1">Belongs to the Gfa family.</text>
</comment>
<sequence>MFRGGCYCGRVRYEVTAEPVISAQCHCRPCQYFSGGGPNYYMLVEPARFAYSAGQTASFRRPDLENAVTREFCPSCGTHLLTRRPGLRQIVLKAGTLDDPSLYGKPRMAIFCAEMAPFHLIPDGIPAFEGLPERR</sequence>
<dbReference type="Gene3D" id="3.90.1590.10">
    <property type="entry name" value="glutathione-dependent formaldehyde- activating enzyme (gfa)"/>
    <property type="match status" value="1"/>
</dbReference>
<comment type="caution">
    <text evidence="6">The sequence shown here is derived from an EMBL/GenBank/DDBJ whole genome shotgun (WGS) entry which is preliminary data.</text>
</comment>
<gene>
    <name evidence="6" type="ORF">ABGN05_12615</name>
</gene>
<proteinExistence type="inferred from homology"/>
<dbReference type="RefSeq" id="WP_367954408.1">
    <property type="nucleotide sequence ID" value="NZ_JBDPGJ010000003.1"/>
</dbReference>
<evidence type="ECO:0000259" key="5">
    <source>
        <dbReference type="PROSITE" id="PS51891"/>
    </source>
</evidence>
<keyword evidence="2" id="KW-0479">Metal-binding</keyword>
<name>A0ABV3SIE9_9HYPH</name>
<dbReference type="SUPFAM" id="SSF51316">
    <property type="entry name" value="Mss4-like"/>
    <property type="match status" value="1"/>
</dbReference>
<keyword evidence="3" id="KW-0862">Zinc</keyword>
<evidence type="ECO:0000313" key="7">
    <source>
        <dbReference type="Proteomes" id="UP001556692"/>
    </source>
</evidence>
<dbReference type="PROSITE" id="PS51891">
    <property type="entry name" value="CENP_V_GFA"/>
    <property type="match status" value="1"/>
</dbReference>
<evidence type="ECO:0000256" key="2">
    <source>
        <dbReference type="ARBA" id="ARBA00022723"/>
    </source>
</evidence>
<feature type="domain" description="CENP-V/GFA" evidence="5">
    <location>
        <begin position="2"/>
        <end position="129"/>
    </location>
</feature>